<feature type="transmembrane region" description="Helical" evidence="8">
    <location>
        <begin position="329"/>
        <end position="355"/>
    </location>
</feature>
<feature type="transmembrane region" description="Helical" evidence="8">
    <location>
        <begin position="418"/>
        <end position="438"/>
    </location>
</feature>
<dbReference type="Proteomes" id="UP000193827">
    <property type="component" value="Unassembled WGS sequence"/>
</dbReference>
<dbReference type="SUPFAM" id="SSF82861">
    <property type="entry name" value="Mechanosensitive channel protein MscS (YggB), transmembrane region"/>
    <property type="match status" value="1"/>
</dbReference>
<dbReference type="InterPro" id="IPR023408">
    <property type="entry name" value="MscS_beta-dom_sf"/>
</dbReference>
<feature type="transmembrane region" description="Helical" evidence="8">
    <location>
        <begin position="252"/>
        <end position="274"/>
    </location>
</feature>
<dbReference type="InterPro" id="IPR010920">
    <property type="entry name" value="LSM_dom_sf"/>
</dbReference>
<protein>
    <submittedName>
        <fullName evidence="13">Moderate conductance mechanosensitive channel YbiO</fullName>
    </submittedName>
</protein>
<evidence type="ECO:0000256" key="7">
    <source>
        <dbReference type="SAM" id="MobiDB-lite"/>
    </source>
</evidence>
<keyword evidence="14" id="KW-1185">Reference proteome</keyword>
<dbReference type="PANTHER" id="PTHR30460:SF0">
    <property type="entry name" value="MODERATE CONDUCTANCE MECHANOSENSITIVE CHANNEL YBIO"/>
    <property type="match status" value="1"/>
</dbReference>
<gene>
    <name evidence="13" type="primary">ybiO</name>
    <name evidence="13" type="ORF">PEL8287_00008</name>
</gene>
<feature type="domain" description="Mechanosensitive ion channel MscS" evidence="10">
    <location>
        <begin position="553"/>
        <end position="617"/>
    </location>
</feature>
<evidence type="ECO:0000259" key="12">
    <source>
        <dbReference type="Pfam" id="PF21088"/>
    </source>
</evidence>
<feature type="signal peptide" evidence="9">
    <location>
        <begin position="1"/>
        <end position="24"/>
    </location>
</feature>
<evidence type="ECO:0000313" key="13">
    <source>
        <dbReference type="EMBL" id="SLN09515.1"/>
    </source>
</evidence>
<keyword evidence="5 8" id="KW-1133">Transmembrane helix</keyword>
<organism evidence="13 14">
    <name type="scientific">Roseovarius litorisediminis</name>
    <dbReference type="NCBI Taxonomy" id="1312363"/>
    <lineage>
        <taxon>Bacteria</taxon>
        <taxon>Pseudomonadati</taxon>
        <taxon>Pseudomonadota</taxon>
        <taxon>Alphaproteobacteria</taxon>
        <taxon>Rhodobacterales</taxon>
        <taxon>Roseobacteraceae</taxon>
        <taxon>Roseovarius</taxon>
    </lineage>
</organism>
<evidence type="ECO:0000256" key="9">
    <source>
        <dbReference type="SAM" id="SignalP"/>
    </source>
</evidence>
<reference evidence="13 14" key="1">
    <citation type="submission" date="2017-03" db="EMBL/GenBank/DDBJ databases">
        <authorList>
            <person name="Afonso C.L."/>
            <person name="Miller P.J."/>
            <person name="Scott M.A."/>
            <person name="Spackman E."/>
            <person name="Goraichik I."/>
            <person name="Dimitrov K.M."/>
            <person name="Suarez D.L."/>
            <person name="Swayne D.E."/>
        </authorList>
    </citation>
    <scope>NUCLEOTIDE SEQUENCE [LARGE SCALE GENOMIC DNA]</scope>
    <source>
        <strain evidence="13 14">CECT 8287</strain>
    </source>
</reference>
<evidence type="ECO:0000256" key="4">
    <source>
        <dbReference type="ARBA" id="ARBA00022692"/>
    </source>
</evidence>
<dbReference type="InterPro" id="IPR011014">
    <property type="entry name" value="MscS_channel_TM-2"/>
</dbReference>
<dbReference type="InterPro" id="IPR049142">
    <property type="entry name" value="MS_channel_1st"/>
</dbReference>
<dbReference type="Pfam" id="PF21082">
    <property type="entry name" value="MS_channel_3rd"/>
    <property type="match status" value="1"/>
</dbReference>
<dbReference type="EMBL" id="FWFL01000001">
    <property type="protein sequence ID" value="SLN09515.1"/>
    <property type="molecule type" value="Genomic_DNA"/>
</dbReference>
<dbReference type="SUPFAM" id="SSF50182">
    <property type="entry name" value="Sm-like ribonucleoproteins"/>
    <property type="match status" value="1"/>
</dbReference>
<keyword evidence="3" id="KW-1003">Cell membrane</keyword>
<dbReference type="PANTHER" id="PTHR30460">
    <property type="entry name" value="MODERATE CONDUCTANCE MECHANOSENSITIVE CHANNEL YBIO"/>
    <property type="match status" value="1"/>
</dbReference>
<feature type="transmembrane region" description="Helical" evidence="8">
    <location>
        <begin position="507"/>
        <end position="526"/>
    </location>
</feature>
<feature type="compositionally biased region" description="Low complexity" evidence="7">
    <location>
        <begin position="735"/>
        <end position="751"/>
    </location>
</feature>
<feature type="transmembrane region" description="Helical" evidence="8">
    <location>
        <begin position="131"/>
        <end position="150"/>
    </location>
</feature>
<dbReference type="Gene3D" id="3.30.70.100">
    <property type="match status" value="1"/>
</dbReference>
<feature type="region of interest" description="Disordered" evidence="7">
    <location>
        <begin position="721"/>
        <end position="759"/>
    </location>
</feature>
<evidence type="ECO:0000256" key="6">
    <source>
        <dbReference type="ARBA" id="ARBA00023136"/>
    </source>
</evidence>
<evidence type="ECO:0000313" key="14">
    <source>
        <dbReference type="Proteomes" id="UP000193827"/>
    </source>
</evidence>
<evidence type="ECO:0000259" key="11">
    <source>
        <dbReference type="Pfam" id="PF21082"/>
    </source>
</evidence>
<evidence type="ECO:0000256" key="1">
    <source>
        <dbReference type="ARBA" id="ARBA00004651"/>
    </source>
</evidence>
<comment type="subcellular location">
    <subcellularLocation>
        <location evidence="1">Cell membrane</location>
        <topology evidence="1">Multi-pass membrane protein</topology>
    </subcellularLocation>
</comment>
<comment type="similarity">
    <text evidence="2">Belongs to the MscS (TC 1.A.23) family.</text>
</comment>
<dbReference type="InterPro" id="IPR011066">
    <property type="entry name" value="MscS_channel_C_sf"/>
</dbReference>
<dbReference type="InterPro" id="IPR045276">
    <property type="entry name" value="YbiO_bact"/>
</dbReference>
<dbReference type="Pfam" id="PF00924">
    <property type="entry name" value="MS_channel_2nd"/>
    <property type="match status" value="1"/>
</dbReference>
<evidence type="ECO:0000256" key="3">
    <source>
        <dbReference type="ARBA" id="ARBA00022475"/>
    </source>
</evidence>
<feature type="transmembrane region" description="Helical" evidence="8">
    <location>
        <begin position="289"/>
        <end position="308"/>
    </location>
</feature>
<dbReference type="GO" id="GO:0008381">
    <property type="term" value="F:mechanosensitive monoatomic ion channel activity"/>
    <property type="evidence" value="ECO:0007669"/>
    <property type="project" value="InterPro"/>
</dbReference>
<evidence type="ECO:0000256" key="5">
    <source>
        <dbReference type="ARBA" id="ARBA00022989"/>
    </source>
</evidence>
<keyword evidence="4 8" id="KW-0812">Transmembrane</keyword>
<name>A0A1Y5R5F3_9RHOB</name>
<dbReference type="RefSeq" id="WP_235862092.1">
    <property type="nucleotide sequence ID" value="NZ_FWFL01000001.1"/>
</dbReference>
<feature type="transmembrane region" description="Helical" evidence="8">
    <location>
        <begin position="450"/>
        <end position="471"/>
    </location>
</feature>
<evidence type="ECO:0000256" key="8">
    <source>
        <dbReference type="SAM" id="Phobius"/>
    </source>
</evidence>
<feature type="domain" description="Mechanosensitive ion channel MscS C-terminal" evidence="11">
    <location>
        <begin position="623"/>
        <end position="710"/>
    </location>
</feature>
<dbReference type="GO" id="GO:0005886">
    <property type="term" value="C:plasma membrane"/>
    <property type="evidence" value="ECO:0007669"/>
    <property type="project" value="UniProtKB-SubCell"/>
</dbReference>
<keyword evidence="6 8" id="KW-0472">Membrane</keyword>
<feature type="chain" id="PRO_5012305963" evidence="9">
    <location>
        <begin position="25"/>
        <end position="759"/>
    </location>
</feature>
<feature type="domain" description="Mechanosensitive ion channel transmembrane helices 2/3" evidence="12">
    <location>
        <begin position="513"/>
        <end position="551"/>
    </location>
</feature>
<dbReference type="Gene3D" id="1.10.287.1260">
    <property type="match status" value="1"/>
</dbReference>
<accession>A0A1Y5R5F3</accession>
<dbReference type="SUPFAM" id="SSF82689">
    <property type="entry name" value="Mechanosensitive channel protein MscS (YggB), C-terminal domain"/>
    <property type="match status" value="1"/>
</dbReference>
<dbReference type="InterPro" id="IPR049278">
    <property type="entry name" value="MS_channel_C"/>
</dbReference>
<keyword evidence="9" id="KW-0732">Signal</keyword>
<dbReference type="Gene3D" id="2.30.30.60">
    <property type="match status" value="1"/>
</dbReference>
<dbReference type="AlphaFoldDB" id="A0A1Y5R5F3"/>
<sequence length="759" mass="82660">MPNFVKLLTVVLAMLFGSALGASAQSSALNTTLPPDQSISLEGDVSPEQLTELVARMSDDDLRAFVIEQLKMLVASGSDASEAPSTLIDRATILWATFTDPILTAIVRLPVLFERQAEAFSVFVQTQGGSAGTFTLFGLMALIFAIGYGAERATRWYLGRSLDVAAQEGEQSLLASIKYLFGRLVREIVGLVVFIVVVRIVGRLALDATQLLFAAPFFSYLILLPRVGAALSRFIMAPNRPDLRLVTVSDRWARFIHVNTVGLMLLAGFNVFALDFSFNNGIAPGETRLGFWIDGAVYLYIIIVAWVGRDGLQDMMRGSDPDRTAYDEWIARAYPGFAILVAAIMWVIVTILMGMNQLAQVLEGAQYVTMFWLLMAPALDTAIRGLVRHTVPPMIGEGPLAEKAYLSNKRSMIRIGRVLVGGLVVLIIANAWDVSLLQATGTQDGTGDNILAFLLTGIIGYIAYEGVSIWVNRLLAREKTDAGVSEETDAGEIGGAGASRLSTVLPLLEITSKVIIAVVFTLLAIGNLGIDITPLLAGAGIAGLAIGFGAQKLVTDIVSGVFFLVDDAFRLGEYVEIGGTMGSVEKISIRSMRLRHHNGPVHTIPYGEIPQLTNFSRDWVIMKMKFMVNFDTDPNRVKRIFKKIGAEMLEHPELGEDFLQPFKSQGVMDIDDVGMIIRGKFMAKPGKQFMIRKEIYNRVKAEFEANGIEFARREVRVDIPGLDHGRDLSPEEEASVTAAATSAAQQAIQADTDPESGKK</sequence>
<evidence type="ECO:0000259" key="10">
    <source>
        <dbReference type="Pfam" id="PF00924"/>
    </source>
</evidence>
<evidence type="ECO:0000256" key="2">
    <source>
        <dbReference type="ARBA" id="ARBA00008017"/>
    </source>
</evidence>
<dbReference type="InterPro" id="IPR006685">
    <property type="entry name" value="MscS_channel_2nd"/>
</dbReference>
<dbReference type="Pfam" id="PF21088">
    <property type="entry name" value="MS_channel_1st"/>
    <property type="match status" value="1"/>
</dbReference>
<feature type="transmembrane region" description="Helical" evidence="8">
    <location>
        <begin position="188"/>
        <end position="206"/>
    </location>
</feature>
<proteinExistence type="inferred from homology"/>
<feature type="transmembrane region" description="Helical" evidence="8">
    <location>
        <begin position="367"/>
        <end position="387"/>
    </location>
</feature>
<feature type="transmembrane region" description="Helical" evidence="8">
    <location>
        <begin position="212"/>
        <end position="231"/>
    </location>
</feature>